<protein>
    <submittedName>
        <fullName evidence="1">Uncharacterized protein</fullName>
    </submittedName>
</protein>
<dbReference type="EMBL" id="KZ669620">
    <property type="protein sequence ID" value="PPR84961.1"/>
    <property type="molecule type" value="Genomic_DNA"/>
</dbReference>
<proteinExistence type="predicted"/>
<accession>A0A2P5W1K6</accession>
<reference evidence="1 2" key="1">
    <citation type="submission" date="2015-01" db="EMBL/GenBank/DDBJ databases">
        <title>Genome of allotetraploid Gossypium barbadense reveals genomic plasticity and fiber elongation in cotton evolution.</title>
        <authorList>
            <person name="Chen X."/>
            <person name="Liu X."/>
            <person name="Zhao B."/>
            <person name="Zheng H."/>
            <person name="Hu Y."/>
            <person name="Lu G."/>
            <person name="Yang C."/>
            <person name="Chen J."/>
            <person name="Shan C."/>
            <person name="Zhang L."/>
            <person name="Zhou Y."/>
            <person name="Wang L."/>
            <person name="Guo W."/>
            <person name="Bai Y."/>
            <person name="Ruan J."/>
            <person name="Shangguan X."/>
            <person name="Mao Y."/>
            <person name="Jiang J."/>
            <person name="Zhu Y."/>
            <person name="Lei J."/>
            <person name="Kang H."/>
            <person name="Chen S."/>
            <person name="He X."/>
            <person name="Wang R."/>
            <person name="Wang Y."/>
            <person name="Chen J."/>
            <person name="Wang L."/>
            <person name="Yu S."/>
            <person name="Wang B."/>
            <person name="Wei J."/>
            <person name="Song S."/>
            <person name="Lu X."/>
            <person name="Gao Z."/>
            <person name="Gu W."/>
            <person name="Deng X."/>
            <person name="Ma D."/>
            <person name="Wang S."/>
            <person name="Liang W."/>
            <person name="Fang L."/>
            <person name="Cai C."/>
            <person name="Zhu X."/>
            <person name="Zhou B."/>
            <person name="Zhang Y."/>
            <person name="Chen Z."/>
            <person name="Xu S."/>
            <person name="Zhu R."/>
            <person name="Wang S."/>
            <person name="Zhang T."/>
            <person name="Zhao G."/>
        </authorList>
    </citation>
    <scope>NUCLEOTIDE SEQUENCE [LARGE SCALE GENOMIC DNA]</scope>
    <source>
        <strain evidence="2">cv. Xinhai21</strain>
        <tissue evidence="1">Leaf</tissue>
    </source>
</reference>
<organism evidence="1 2">
    <name type="scientific">Gossypium barbadense</name>
    <name type="common">Sea Island cotton</name>
    <name type="synonym">Hibiscus barbadensis</name>
    <dbReference type="NCBI Taxonomy" id="3634"/>
    <lineage>
        <taxon>Eukaryota</taxon>
        <taxon>Viridiplantae</taxon>
        <taxon>Streptophyta</taxon>
        <taxon>Embryophyta</taxon>
        <taxon>Tracheophyta</taxon>
        <taxon>Spermatophyta</taxon>
        <taxon>Magnoliopsida</taxon>
        <taxon>eudicotyledons</taxon>
        <taxon>Gunneridae</taxon>
        <taxon>Pentapetalae</taxon>
        <taxon>rosids</taxon>
        <taxon>malvids</taxon>
        <taxon>Malvales</taxon>
        <taxon>Malvaceae</taxon>
        <taxon>Malvoideae</taxon>
        <taxon>Gossypium</taxon>
    </lineage>
</organism>
<gene>
    <name evidence="1" type="ORF">GOBAR_AA35756</name>
</gene>
<dbReference type="AlphaFoldDB" id="A0A2P5W1K6"/>
<name>A0A2P5W1K6_GOSBA</name>
<sequence>MNEWNGVFPSRWETEIGRRTGSVERIVWCMGWLFEVFDDYQGLLVGFKVTFGVLYDVGVNCTIVVGCEKDGLRCTRISGK</sequence>
<evidence type="ECO:0000313" key="1">
    <source>
        <dbReference type="EMBL" id="PPR84961.1"/>
    </source>
</evidence>
<evidence type="ECO:0000313" key="2">
    <source>
        <dbReference type="Proteomes" id="UP000239757"/>
    </source>
</evidence>
<dbReference type="Proteomes" id="UP000239757">
    <property type="component" value="Unassembled WGS sequence"/>
</dbReference>